<feature type="domain" description="Large ribosomal subunit protein uL2 RNA-binding" evidence="4">
    <location>
        <begin position="70"/>
        <end position="146"/>
    </location>
</feature>
<evidence type="ECO:0000313" key="5">
    <source>
        <dbReference type="EMBL" id="MES1920259.1"/>
    </source>
</evidence>
<dbReference type="PANTHER" id="PTHR13691:SF5">
    <property type="entry name" value="LARGE RIBOSOMAL SUBUNIT PROTEIN UL2M"/>
    <property type="match status" value="1"/>
</dbReference>
<gene>
    <name evidence="5" type="ORF">MHBO_001949</name>
</gene>
<dbReference type="SMART" id="SM01383">
    <property type="entry name" value="Ribosomal_L2"/>
    <property type="match status" value="1"/>
</dbReference>
<evidence type="ECO:0000256" key="2">
    <source>
        <dbReference type="ARBA" id="ARBA00022980"/>
    </source>
</evidence>
<comment type="caution">
    <text evidence="5">The sequence shown here is derived from an EMBL/GenBank/DDBJ whole genome shotgun (WGS) entry which is preliminary data.</text>
</comment>
<dbReference type="Pfam" id="PF00181">
    <property type="entry name" value="Ribosomal_L2_N"/>
    <property type="match status" value="1"/>
</dbReference>
<evidence type="ECO:0000259" key="4">
    <source>
        <dbReference type="SMART" id="SM01383"/>
    </source>
</evidence>
<keyword evidence="3" id="KW-0687">Ribonucleoprotein</keyword>
<evidence type="ECO:0000256" key="3">
    <source>
        <dbReference type="ARBA" id="ARBA00023274"/>
    </source>
</evidence>
<dbReference type="EMBL" id="JBDODL010000574">
    <property type="protein sequence ID" value="MES1920259.1"/>
    <property type="molecule type" value="Genomic_DNA"/>
</dbReference>
<comment type="similarity">
    <text evidence="1">Belongs to the universal ribosomal protein uL2 family.</text>
</comment>
<feature type="non-terminal residue" evidence="5">
    <location>
        <position position="151"/>
    </location>
</feature>
<keyword evidence="2" id="KW-0689">Ribosomal protein</keyword>
<dbReference type="InterPro" id="IPR012340">
    <property type="entry name" value="NA-bd_OB-fold"/>
</dbReference>
<evidence type="ECO:0000313" key="6">
    <source>
        <dbReference type="Proteomes" id="UP001439008"/>
    </source>
</evidence>
<dbReference type="InterPro" id="IPR022666">
    <property type="entry name" value="Ribosomal_uL2_RNA-bd_dom"/>
</dbReference>
<dbReference type="SUPFAM" id="SSF50249">
    <property type="entry name" value="Nucleic acid-binding proteins"/>
    <property type="match status" value="1"/>
</dbReference>
<name>A0ABV2AL99_9EUKA</name>
<dbReference type="Proteomes" id="UP001439008">
    <property type="component" value="Unassembled WGS sequence"/>
</dbReference>
<reference evidence="5 6" key="1">
    <citation type="journal article" date="2024" name="BMC Biol.">
        <title>Comparative genomics of Ascetosporea gives new insight into the evolutionary basis for animal parasitism in Rhizaria.</title>
        <authorList>
            <person name="Hiltunen Thoren M."/>
            <person name="Onut-Brannstrom I."/>
            <person name="Alfjorden A."/>
            <person name="Peckova H."/>
            <person name="Swords F."/>
            <person name="Hooper C."/>
            <person name="Holzer A.S."/>
            <person name="Bass D."/>
            <person name="Burki F."/>
        </authorList>
    </citation>
    <scope>NUCLEOTIDE SEQUENCE [LARGE SCALE GENOMIC DNA]</scope>
    <source>
        <strain evidence="5">20-A016</strain>
    </source>
</reference>
<protein>
    <recommendedName>
        <fullName evidence="4">Large ribosomal subunit protein uL2 RNA-binding domain-containing protein</fullName>
    </recommendedName>
</protein>
<proteinExistence type="inferred from homology"/>
<keyword evidence="6" id="KW-1185">Reference proteome</keyword>
<dbReference type="PANTHER" id="PTHR13691">
    <property type="entry name" value="RIBOSOMAL PROTEIN L2"/>
    <property type="match status" value="1"/>
</dbReference>
<accession>A0ABV2AL99</accession>
<dbReference type="Gene3D" id="2.40.50.140">
    <property type="entry name" value="Nucleic acid-binding proteins"/>
    <property type="match status" value="1"/>
</dbReference>
<evidence type="ECO:0000256" key="1">
    <source>
        <dbReference type="ARBA" id="ARBA00005636"/>
    </source>
</evidence>
<dbReference type="InterPro" id="IPR002171">
    <property type="entry name" value="Ribosomal_uL2"/>
</dbReference>
<sequence length="151" mass="17217">MFSLFRKRLNFNSLRFFSNRSRDASLIIPGTIKLKPKTPGTRHARLPDKSNLFDGPPIEELTTPLKRTGGRNNHGRITVRGRGGGEKRVYRFIDFKRNIYDTDAKVVRLEFDPNRSSHIALLKYPDGKVNDILAPENVKPGDVIISSRQND</sequence>
<organism evidence="5 6">
    <name type="scientific">Bonamia ostreae</name>
    <dbReference type="NCBI Taxonomy" id="126728"/>
    <lineage>
        <taxon>Eukaryota</taxon>
        <taxon>Sar</taxon>
        <taxon>Rhizaria</taxon>
        <taxon>Endomyxa</taxon>
        <taxon>Ascetosporea</taxon>
        <taxon>Haplosporida</taxon>
        <taxon>Bonamia</taxon>
    </lineage>
</organism>